<name>A0ABV0UPZ2_9TELE</name>
<protein>
    <submittedName>
        <fullName evidence="1">Uncharacterized protein</fullName>
    </submittedName>
</protein>
<dbReference type="EMBL" id="JAHRIQ010080208">
    <property type="protein sequence ID" value="MEQ2246485.1"/>
    <property type="molecule type" value="Genomic_DNA"/>
</dbReference>
<evidence type="ECO:0000313" key="2">
    <source>
        <dbReference type="Proteomes" id="UP001482620"/>
    </source>
</evidence>
<reference evidence="1 2" key="1">
    <citation type="submission" date="2021-06" db="EMBL/GenBank/DDBJ databases">
        <authorList>
            <person name="Palmer J.M."/>
        </authorList>
    </citation>
    <scope>NUCLEOTIDE SEQUENCE [LARGE SCALE GENOMIC DNA]</scope>
    <source>
        <strain evidence="2">if_2019</strain>
        <tissue evidence="1">Muscle</tissue>
    </source>
</reference>
<evidence type="ECO:0000313" key="1">
    <source>
        <dbReference type="EMBL" id="MEQ2246485.1"/>
    </source>
</evidence>
<proteinExistence type="predicted"/>
<comment type="caution">
    <text evidence="1">The sequence shown here is derived from an EMBL/GenBank/DDBJ whole genome shotgun (WGS) entry which is preliminary data.</text>
</comment>
<organism evidence="1 2">
    <name type="scientific">Ilyodon furcidens</name>
    <name type="common">goldbreast splitfin</name>
    <dbReference type="NCBI Taxonomy" id="33524"/>
    <lineage>
        <taxon>Eukaryota</taxon>
        <taxon>Metazoa</taxon>
        <taxon>Chordata</taxon>
        <taxon>Craniata</taxon>
        <taxon>Vertebrata</taxon>
        <taxon>Euteleostomi</taxon>
        <taxon>Actinopterygii</taxon>
        <taxon>Neopterygii</taxon>
        <taxon>Teleostei</taxon>
        <taxon>Neoteleostei</taxon>
        <taxon>Acanthomorphata</taxon>
        <taxon>Ovalentaria</taxon>
        <taxon>Atherinomorphae</taxon>
        <taxon>Cyprinodontiformes</taxon>
        <taxon>Goodeidae</taxon>
        <taxon>Ilyodon</taxon>
    </lineage>
</organism>
<keyword evidence="2" id="KW-1185">Reference proteome</keyword>
<accession>A0ABV0UPZ2</accession>
<sequence length="151" mass="17549">MPTVRIDNRHKPPLSLGIQFHSNQTESNQNIPIAVFTRHIFIPNVYVNMPFWHKCQVACLEETMHLSSRGQYHPYSEAWWQQYHVRGMFSDAGTRTDKLESDSLKRSENGYALMFSIQPYGGLKVQQRETGVIAQSLWLLLLSKMHQQSTE</sequence>
<gene>
    <name evidence="1" type="ORF">ILYODFUR_038978</name>
</gene>
<dbReference type="Proteomes" id="UP001482620">
    <property type="component" value="Unassembled WGS sequence"/>
</dbReference>